<organism evidence="3 4">
    <name type="scientific">BD1-7 clade bacterium</name>
    <dbReference type="NCBI Taxonomy" id="2029982"/>
    <lineage>
        <taxon>Bacteria</taxon>
        <taxon>Pseudomonadati</taxon>
        <taxon>Pseudomonadota</taxon>
        <taxon>Gammaproteobacteria</taxon>
        <taxon>Cellvibrionales</taxon>
        <taxon>Spongiibacteraceae</taxon>
        <taxon>BD1-7 clade</taxon>
    </lineage>
</organism>
<feature type="transmembrane region" description="Helical" evidence="1">
    <location>
        <begin position="47"/>
        <end position="71"/>
    </location>
</feature>
<dbReference type="InterPro" id="IPR052776">
    <property type="entry name" value="Chloro_ReproSupport/MetalTrans"/>
</dbReference>
<reference evidence="3 4" key="1">
    <citation type="submission" date="2019-11" db="EMBL/GenBank/DDBJ databases">
        <authorList>
            <person name="Holert J."/>
        </authorList>
    </citation>
    <scope>NUCLEOTIDE SEQUENCE [LARGE SCALE GENOMIC DNA]</scope>
    <source>
        <strain evidence="3">SB11_3</strain>
    </source>
</reference>
<dbReference type="PANTHER" id="PTHR33876:SF4">
    <property type="entry name" value="CHLOROPLAST PROTEIN FOR GROWTH AND FERTILITY 2"/>
    <property type="match status" value="1"/>
</dbReference>
<evidence type="ECO:0000313" key="4">
    <source>
        <dbReference type="Proteomes" id="UP000441399"/>
    </source>
</evidence>
<evidence type="ECO:0000313" key="3">
    <source>
        <dbReference type="EMBL" id="CAA0099225.1"/>
    </source>
</evidence>
<keyword evidence="1" id="KW-0472">Membrane</keyword>
<evidence type="ECO:0000256" key="1">
    <source>
        <dbReference type="SAM" id="Phobius"/>
    </source>
</evidence>
<keyword evidence="4" id="KW-1185">Reference proteome</keyword>
<evidence type="ECO:0000259" key="2">
    <source>
        <dbReference type="Pfam" id="PF13386"/>
    </source>
</evidence>
<dbReference type="PANTHER" id="PTHR33876">
    <property type="entry name" value="UNNAMED PRODUCT"/>
    <property type="match status" value="1"/>
</dbReference>
<keyword evidence="1" id="KW-0812">Transmembrane</keyword>
<dbReference type="Proteomes" id="UP000441399">
    <property type="component" value="Unassembled WGS sequence"/>
</dbReference>
<proteinExistence type="predicted"/>
<dbReference type="InterPro" id="IPR039447">
    <property type="entry name" value="UreH-like_TM_dom"/>
</dbReference>
<sequence length="225" mass="24499">MDASLFSLLTLGLGLGLMHALDADHVMAVSTLSNRQPGFLRTIRFSANWALGHGGVLLLSGLCLFGFGLALPENLQRAAELSVGVLLVVLGVVCFISFRRQKVRFERHTHGEIEHSHWTVDGHAHNKDAKGKHAPVMVGVLHGLAGSAPALALIPAVTQGNLWHAMSYLIVFSLGVMISMVLFGLGFGFIQERIQANYERVFEWNRRFIAAASIGFGGYWIVQAI</sequence>
<dbReference type="Pfam" id="PF13386">
    <property type="entry name" value="DsbD_2"/>
    <property type="match status" value="1"/>
</dbReference>
<dbReference type="AlphaFoldDB" id="A0A5S9P6M6"/>
<gene>
    <name evidence="3" type="ORF">OPDIPICF_04256</name>
</gene>
<dbReference type="EMBL" id="CACSIO010000005">
    <property type="protein sequence ID" value="CAA0099225.1"/>
    <property type="molecule type" value="Genomic_DNA"/>
</dbReference>
<keyword evidence="1" id="KW-1133">Transmembrane helix</keyword>
<accession>A0A5S9P6M6</accession>
<name>A0A5S9P6M6_9GAMM</name>
<feature type="transmembrane region" description="Helical" evidence="1">
    <location>
        <begin position="78"/>
        <end position="98"/>
    </location>
</feature>
<feature type="transmembrane region" description="Helical" evidence="1">
    <location>
        <begin position="165"/>
        <end position="190"/>
    </location>
</feature>
<dbReference type="OrthoDB" id="5333961at2"/>
<protein>
    <recommendedName>
        <fullName evidence="2">Urease accessory protein UreH-like transmembrane domain-containing protein</fullName>
    </recommendedName>
</protein>
<feature type="domain" description="Urease accessory protein UreH-like transmembrane" evidence="2">
    <location>
        <begin position="46"/>
        <end position="202"/>
    </location>
</feature>